<dbReference type="Pfam" id="PF13370">
    <property type="entry name" value="Fer4_13"/>
    <property type="match status" value="1"/>
</dbReference>
<dbReference type="AlphaFoldDB" id="A0A0X8FLV2"/>
<reference evidence="3" key="2">
    <citation type="submission" date="2016-01" db="EMBL/GenBank/DDBJ databases">
        <title>Six Aerococcus type strain genome sequencing and assembly using PacBio and Illumina Hiseq.</title>
        <authorList>
            <person name="Carkaci D."/>
            <person name="Dargis R."/>
            <person name="Nielsen X.C."/>
            <person name="Skovgaard O."/>
            <person name="Fuursted K."/>
            <person name="Christensen J.J."/>
        </authorList>
    </citation>
    <scope>NUCLEOTIDE SEQUENCE [LARGE SCALE GENOMIC DNA]</scope>
    <source>
        <strain evidence="3">CCUG42038B</strain>
    </source>
</reference>
<dbReference type="KEGG" id="auh:AWM75_06795"/>
<comment type="cofactor">
    <cofactor evidence="1">
        <name>[4Fe-4S] cluster</name>
        <dbReference type="ChEBI" id="CHEBI:49883"/>
    </cofactor>
</comment>
<protein>
    <submittedName>
        <fullName evidence="2">Uncharacterized protein</fullName>
    </submittedName>
</protein>
<dbReference type="PANTHER" id="PTHR39163">
    <property type="entry name" value="FERREDOXIN"/>
    <property type="match status" value="1"/>
</dbReference>
<evidence type="ECO:0000313" key="3">
    <source>
        <dbReference type="Proteomes" id="UP000062260"/>
    </source>
</evidence>
<keyword evidence="3" id="KW-1185">Reference proteome</keyword>
<evidence type="ECO:0000313" key="2">
    <source>
        <dbReference type="EMBL" id="AMB99708.1"/>
    </source>
</evidence>
<dbReference type="InterPro" id="IPR052395">
    <property type="entry name" value="ET_Ferredoxin"/>
</dbReference>
<proteinExistence type="predicted"/>
<name>A0A0X8FLV2_9LACT</name>
<reference evidence="2 3" key="1">
    <citation type="journal article" date="2016" name="Genome Announc.">
        <title>Complete Genome Sequences of Aerococcus christensenii CCUG 28831T, Aerococcus sanguinicola CCUG 43001T, Aerococcus urinae CCUG 36881T, Aerococcus urinaeequi CCUG 28094T, Aerococcus urinaehominis CCUG 42038 BT, and Aerococcus viridans CCUG 4311T.</title>
        <authorList>
            <person name="Carkaci D."/>
            <person name="Dargis R."/>
            <person name="Nielsen X.C."/>
            <person name="Skovgaard O."/>
            <person name="Fuursted K."/>
            <person name="Christensen J.J."/>
        </authorList>
    </citation>
    <scope>NUCLEOTIDE SEQUENCE [LARGE SCALE GENOMIC DNA]</scope>
    <source>
        <strain evidence="2 3">CCUG42038B</strain>
    </source>
</reference>
<dbReference type="RefSeq" id="WP_067979985.1">
    <property type="nucleotide sequence ID" value="NZ_CP014163.1"/>
</dbReference>
<accession>A0A0X8FLV2</accession>
<dbReference type="STRING" id="128944.AWM75_06795"/>
<dbReference type="SUPFAM" id="SSF54862">
    <property type="entry name" value="4Fe-4S ferredoxins"/>
    <property type="match status" value="1"/>
</dbReference>
<dbReference type="Gene3D" id="3.30.70.20">
    <property type="match status" value="1"/>
</dbReference>
<dbReference type="OrthoDB" id="9801085at2"/>
<dbReference type="Proteomes" id="UP000062260">
    <property type="component" value="Chromosome"/>
</dbReference>
<sequence>MKAYILPDQCIACGICQLKAPELFEYDDQGVAYFKASPDPYQITLEDYQLETFKAALTKCPTGAIQRSKH</sequence>
<gene>
    <name evidence="2" type="ORF">AWM75_06795</name>
</gene>
<evidence type="ECO:0000256" key="1">
    <source>
        <dbReference type="ARBA" id="ARBA00001966"/>
    </source>
</evidence>
<dbReference type="EMBL" id="CP014163">
    <property type="protein sequence ID" value="AMB99708.1"/>
    <property type="molecule type" value="Genomic_DNA"/>
</dbReference>
<dbReference type="PANTHER" id="PTHR39163:SF1">
    <property type="entry name" value="FERREDOXIN"/>
    <property type="match status" value="1"/>
</dbReference>
<dbReference type="InterPro" id="IPR017896">
    <property type="entry name" value="4Fe4S_Fe-S-bd"/>
</dbReference>
<organism evidence="2 3">
    <name type="scientific">Aerococcus urinaehominis</name>
    <dbReference type="NCBI Taxonomy" id="128944"/>
    <lineage>
        <taxon>Bacteria</taxon>
        <taxon>Bacillati</taxon>
        <taxon>Bacillota</taxon>
        <taxon>Bacilli</taxon>
        <taxon>Lactobacillales</taxon>
        <taxon>Aerococcaceae</taxon>
        <taxon>Aerococcus</taxon>
    </lineage>
</organism>
<dbReference type="PROSITE" id="PS51379">
    <property type="entry name" value="4FE4S_FER_2"/>
    <property type="match status" value="1"/>
</dbReference>